<dbReference type="OrthoDB" id="2382948at2759"/>
<accession>A0A9N9CF84</accession>
<reference evidence="1" key="1">
    <citation type="submission" date="2021-06" db="EMBL/GenBank/DDBJ databases">
        <authorList>
            <person name="Kallberg Y."/>
            <person name="Tangrot J."/>
            <person name="Rosling A."/>
        </authorList>
    </citation>
    <scope>NUCLEOTIDE SEQUENCE</scope>
    <source>
        <strain evidence="1">BR232B</strain>
    </source>
</reference>
<dbReference type="AlphaFoldDB" id="A0A9N9CF84"/>
<dbReference type="EMBL" id="CAJVPI010001182">
    <property type="protein sequence ID" value="CAG8599238.1"/>
    <property type="molecule type" value="Genomic_DNA"/>
</dbReference>
<proteinExistence type="predicted"/>
<keyword evidence="2" id="KW-1185">Reference proteome</keyword>
<protein>
    <submittedName>
        <fullName evidence="1">1524_t:CDS:1</fullName>
    </submittedName>
</protein>
<name>A0A9N9CF84_9GLOM</name>
<organism evidence="1 2">
    <name type="scientific">Paraglomus brasilianum</name>
    <dbReference type="NCBI Taxonomy" id="144538"/>
    <lineage>
        <taxon>Eukaryota</taxon>
        <taxon>Fungi</taxon>
        <taxon>Fungi incertae sedis</taxon>
        <taxon>Mucoromycota</taxon>
        <taxon>Glomeromycotina</taxon>
        <taxon>Glomeromycetes</taxon>
        <taxon>Paraglomerales</taxon>
        <taxon>Paraglomeraceae</taxon>
        <taxon>Paraglomus</taxon>
    </lineage>
</organism>
<evidence type="ECO:0000313" key="1">
    <source>
        <dbReference type="EMBL" id="CAG8599238.1"/>
    </source>
</evidence>
<evidence type="ECO:0000313" key="2">
    <source>
        <dbReference type="Proteomes" id="UP000789739"/>
    </source>
</evidence>
<gene>
    <name evidence="1" type="ORF">PBRASI_LOCUS7547</name>
</gene>
<dbReference type="Proteomes" id="UP000789739">
    <property type="component" value="Unassembled WGS sequence"/>
</dbReference>
<feature type="non-terminal residue" evidence="1">
    <location>
        <position position="62"/>
    </location>
</feature>
<sequence length="62" mass="6871">MSSLVVVVPKAYWEEAANDLPQNQSVNINVKVLILRWPGKARSNTGLDLAEPDGRYSVLEAF</sequence>
<comment type="caution">
    <text evidence="1">The sequence shown here is derived from an EMBL/GenBank/DDBJ whole genome shotgun (WGS) entry which is preliminary data.</text>
</comment>